<evidence type="ECO:0000313" key="4">
    <source>
        <dbReference type="Proteomes" id="UP001596500"/>
    </source>
</evidence>
<keyword evidence="4" id="KW-1185">Reference proteome</keyword>
<dbReference type="PANTHER" id="PTHR30050">
    <property type="entry name" value="CHROMOSOMAL REPLICATION INITIATOR PROTEIN DNAA"/>
    <property type="match status" value="1"/>
</dbReference>
<dbReference type="Pfam" id="PF01695">
    <property type="entry name" value="IstB_IS21"/>
    <property type="match status" value="1"/>
</dbReference>
<dbReference type="EMBL" id="JBHTBW010000062">
    <property type="protein sequence ID" value="MFC7442793.1"/>
    <property type="molecule type" value="Genomic_DNA"/>
</dbReference>
<dbReference type="Gene3D" id="3.40.50.300">
    <property type="entry name" value="P-loop containing nucleotide triphosphate hydrolases"/>
    <property type="match status" value="1"/>
</dbReference>
<dbReference type="NCBIfam" id="NF006505">
    <property type="entry name" value="PRK08939.1"/>
    <property type="match status" value="1"/>
</dbReference>
<dbReference type="PANTHER" id="PTHR30050:SF8">
    <property type="entry name" value="PRIMOSOMAL PROTEIN DNAI"/>
    <property type="match status" value="1"/>
</dbReference>
<proteinExistence type="predicted"/>
<protein>
    <submittedName>
        <fullName evidence="3">Primosomal protein DnaI</fullName>
    </submittedName>
</protein>
<comment type="caution">
    <text evidence="3">The sequence shown here is derived from an EMBL/GenBank/DDBJ whole genome shotgun (WGS) entry which is preliminary data.</text>
</comment>
<dbReference type="Proteomes" id="UP001596500">
    <property type="component" value="Unassembled WGS sequence"/>
</dbReference>
<evidence type="ECO:0000259" key="2">
    <source>
        <dbReference type="Pfam" id="PF07319"/>
    </source>
</evidence>
<dbReference type="SUPFAM" id="SSF52540">
    <property type="entry name" value="P-loop containing nucleoside triphosphate hydrolases"/>
    <property type="match status" value="1"/>
</dbReference>
<dbReference type="Pfam" id="PF07319">
    <property type="entry name" value="DnaI_N"/>
    <property type="match status" value="1"/>
</dbReference>
<dbReference type="InterPro" id="IPR009928">
    <property type="entry name" value="DnaI_N"/>
</dbReference>
<dbReference type="InterPro" id="IPR027417">
    <property type="entry name" value="P-loop_NTPase"/>
</dbReference>
<reference evidence="4" key="1">
    <citation type="journal article" date="2019" name="Int. J. Syst. Evol. Microbiol.">
        <title>The Global Catalogue of Microorganisms (GCM) 10K type strain sequencing project: providing services to taxonomists for standard genome sequencing and annotation.</title>
        <authorList>
            <consortium name="The Broad Institute Genomics Platform"/>
            <consortium name="The Broad Institute Genome Sequencing Center for Infectious Disease"/>
            <person name="Wu L."/>
            <person name="Ma J."/>
        </authorList>
    </citation>
    <scope>NUCLEOTIDE SEQUENCE [LARGE SCALE GENOMIC DNA]</scope>
    <source>
        <strain evidence="4">CGMCC 1.12942</strain>
    </source>
</reference>
<feature type="domain" description="IstB-like ATP-binding" evidence="1">
    <location>
        <begin position="157"/>
        <end position="275"/>
    </location>
</feature>
<dbReference type="RefSeq" id="WP_379866908.1">
    <property type="nucleotide sequence ID" value="NZ_JBHTBW010000062.1"/>
</dbReference>
<evidence type="ECO:0000313" key="3">
    <source>
        <dbReference type="EMBL" id="MFC7442793.1"/>
    </source>
</evidence>
<name>A0ABW2RPB3_9BACL</name>
<accession>A0ABW2RPB3</accession>
<feature type="domain" description="Primosomal DnaI N-terminal" evidence="2">
    <location>
        <begin position="19"/>
        <end position="96"/>
    </location>
</feature>
<organism evidence="3 4">
    <name type="scientific">Laceyella putida</name>
    <dbReference type="NCBI Taxonomy" id="110101"/>
    <lineage>
        <taxon>Bacteria</taxon>
        <taxon>Bacillati</taxon>
        <taxon>Bacillota</taxon>
        <taxon>Bacilli</taxon>
        <taxon>Bacillales</taxon>
        <taxon>Thermoactinomycetaceae</taxon>
        <taxon>Laceyella</taxon>
    </lineage>
</organism>
<dbReference type="InterPro" id="IPR002611">
    <property type="entry name" value="IstB_ATP-bd"/>
</dbReference>
<dbReference type="CDD" id="cd00009">
    <property type="entry name" value="AAA"/>
    <property type="match status" value="1"/>
</dbReference>
<sequence>MKRIDEVHVLLNKKLKRAVDKETQLKVLLKFPLLQEFISKHPDLPHEVYVRSFSYLQQFVMERTHCSRCPGLERCPNMMQGHYPELYEYSGIIDLQMHECSKLRAHNETKRNQSLIRCHHIPTEIRAATFDTIDCDSGRVEAIHSAIDFCIHVTSGKSARGLYLYGAFGVGKSHIAGAITNYLAQYGISSLMVHLPALTEEMKSAINETNGSISEKISALKTAPVLILDDIGAESLTPWIRDDILSVVLQFRMTEQLPTLYTSNMTLDELEEHFSHTAKGGWDVLKGKRLMERIRPFVQPILVQGKNRRYQ</sequence>
<gene>
    <name evidence="3" type="primary">dnaI</name>
    <name evidence="3" type="ORF">ACFQNG_17105</name>
</gene>
<evidence type="ECO:0000259" key="1">
    <source>
        <dbReference type="Pfam" id="PF01695"/>
    </source>
</evidence>